<dbReference type="InterPro" id="IPR015422">
    <property type="entry name" value="PyrdxlP-dep_Trfase_small"/>
</dbReference>
<dbReference type="EMBL" id="OE004357">
    <property type="protein sequence ID" value="CAD7461085.1"/>
    <property type="molecule type" value="Genomic_DNA"/>
</dbReference>
<dbReference type="FunFam" id="6.10.140.2150:FF:000001">
    <property type="entry name" value="Sphingosine-1-phosphate lyase 1"/>
    <property type="match status" value="1"/>
</dbReference>
<keyword evidence="11" id="KW-0472">Membrane</keyword>
<gene>
    <name evidence="18" type="ORF">TTEB3V08_LOCUS8998</name>
</gene>
<dbReference type="InterPro" id="IPR050477">
    <property type="entry name" value="GrpII_AminoAcid_Decarb"/>
</dbReference>
<proteinExistence type="inferred from homology"/>
<evidence type="ECO:0000256" key="9">
    <source>
        <dbReference type="ARBA" id="ARBA00022989"/>
    </source>
</evidence>
<sequence length="579" mass="64405">MTSSLFKPGFEHFKIFVNGCLCDKEPWQIVTLTTTSVLAGVWLWGFIFQEESLLSRGKKTAFRLARKIPAIARRIDSELDKINETFEKEVINRNQGNPYITTIPDKGKSHTEIVELVKQYLKFGDFKWEEGYVSGAVYYFNTDLIKLLTDVYTLASYTNPLHPDIFPGVCKMEAEVVRMTANLFHGGPSSCGTMTTGGTESILMACKAYRDYARSEWGIKHPEIILPTTSHPAFDKAGLYFGIRITHTPVDPVHYKADINAMRRAISRNTILLVGSTPNFPYGTMDDIEEIAALGRQYNIPVHVDACLGGFLVIFMEQAGYKLPPFDFSVPGVTSISADTHKYGFAPKGSSVILYSEPKYRHHQFCVTTDWPGGVYGSPTVNGSRAGGIIAACWATMVSFGLNGYVDATKKIVETTKLIDKRLREIDGLFIFGSPATSVIAIGSKVFHIYRLSDALTTRGWNLNPLQYPEGSSTPTLSSAPDLVPAGVQPNLHQVTQIPGYATWRIHLCVTYMHTTNGVADRFIADVEEEVALIMKDPSKEVDGKLAMYGMSQKIPDRSIVGDFTRFFLDSMYYTPTDQ</sequence>
<evidence type="ECO:0000256" key="8">
    <source>
        <dbReference type="ARBA" id="ARBA00022919"/>
    </source>
</evidence>
<dbReference type="GO" id="GO:0008117">
    <property type="term" value="F:sphinganine-1-phosphate aldolase activity"/>
    <property type="evidence" value="ECO:0007669"/>
    <property type="project" value="UniProtKB-EC"/>
</dbReference>
<accession>A0A7R9IMC5</accession>
<evidence type="ECO:0000256" key="13">
    <source>
        <dbReference type="ARBA" id="ARBA00038302"/>
    </source>
</evidence>
<evidence type="ECO:0000256" key="15">
    <source>
        <dbReference type="ARBA" id="ARBA00042568"/>
    </source>
</evidence>
<keyword evidence="10" id="KW-0443">Lipid metabolism</keyword>
<feature type="modified residue" description="N6-(pyridoxal phosphate)lysine" evidence="16">
    <location>
        <position position="342"/>
    </location>
</feature>
<dbReference type="AlphaFoldDB" id="A0A7R9IMC5"/>
<dbReference type="SUPFAM" id="SSF53383">
    <property type="entry name" value="PLP-dependent transferases"/>
    <property type="match status" value="1"/>
</dbReference>
<keyword evidence="9" id="KW-1133">Transmembrane helix</keyword>
<dbReference type="Pfam" id="PF00282">
    <property type="entry name" value="Pyridoxal_deC"/>
    <property type="match status" value="1"/>
</dbReference>
<protein>
    <recommendedName>
        <fullName evidence="14">sphinganine-1-phosphate aldolase</fullName>
        <ecNumber evidence="14">4.1.2.27</ecNumber>
    </recommendedName>
    <alternativeName>
        <fullName evidence="15">Sphingosine-1-phosphate aldolase</fullName>
    </alternativeName>
</protein>
<dbReference type="InterPro" id="IPR002129">
    <property type="entry name" value="PyrdxlP-dep_de-COase"/>
</dbReference>
<comment type="similarity">
    <text evidence="13">Belongs to the group II decarboxylase family. Sphingosine-1-phosphate lyase subfamily.</text>
</comment>
<dbReference type="GO" id="GO:0030170">
    <property type="term" value="F:pyridoxal phosphate binding"/>
    <property type="evidence" value="ECO:0007669"/>
    <property type="project" value="InterPro"/>
</dbReference>
<dbReference type="InterPro" id="IPR015421">
    <property type="entry name" value="PyrdxlP-dep_Trfase_major"/>
</dbReference>
<evidence type="ECO:0000256" key="10">
    <source>
        <dbReference type="ARBA" id="ARBA00023098"/>
    </source>
</evidence>
<comment type="subcellular location">
    <subcellularLocation>
        <location evidence="2">Endoplasmic reticulum membrane</location>
        <topology evidence="2">Single-pass membrane protein</topology>
    </subcellularLocation>
</comment>
<keyword evidence="8" id="KW-0746">Sphingolipid metabolism</keyword>
<dbReference type="PANTHER" id="PTHR42735">
    <property type="match status" value="1"/>
</dbReference>
<evidence type="ECO:0000313" key="18">
    <source>
        <dbReference type="EMBL" id="CAD7461085.1"/>
    </source>
</evidence>
<evidence type="ECO:0000256" key="7">
    <source>
        <dbReference type="ARBA" id="ARBA00022898"/>
    </source>
</evidence>
<evidence type="ECO:0000256" key="12">
    <source>
        <dbReference type="ARBA" id="ARBA00023239"/>
    </source>
</evidence>
<dbReference type="EC" id="4.1.2.27" evidence="14"/>
<dbReference type="FunFam" id="3.40.640.10:FF:000020">
    <property type="entry name" value="sphingosine-1-phosphate lyase 1"/>
    <property type="match status" value="1"/>
</dbReference>
<name>A0A7R9IMC5_9NEOP</name>
<organism evidence="18">
    <name type="scientific">Timema tahoe</name>
    <dbReference type="NCBI Taxonomy" id="61484"/>
    <lineage>
        <taxon>Eukaryota</taxon>
        <taxon>Metazoa</taxon>
        <taxon>Ecdysozoa</taxon>
        <taxon>Arthropoda</taxon>
        <taxon>Hexapoda</taxon>
        <taxon>Insecta</taxon>
        <taxon>Pterygota</taxon>
        <taxon>Neoptera</taxon>
        <taxon>Polyneoptera</taxon>
        <taxon>Phasmatodea</taxon>
        <taxon>Timematodea</taxon>
        <taxon>Timematoidea</taxon>
        <taxon>Timematidae</taxon>
        <taxon>Timema</taxon>
    </lineage>
</organism>
<evidence type="ECO:0000256" key="5">
    <source>
        <dbReference type="ARBA" id="ARBA00022692"/>
    </source>
</evidence>
<evidence type="ECO:0000256" key="2">
    <source>
        <dbReference type="ARBA" id="ARBA00004389"/>
    </source>
</evidence>
<comment type="pathway">
    <text evidence="3">Lipid metabolism; sphingolipid metabolism.</text>
</comment>
<keyword evidence="6" id="KW-0256">Endoplasmic reticulum</keyword>
<evidence type="ECO:0000256" key="1">
    <source>
        <dbReference type="ARBA" id="ARBA00001933"/>
    </source>
</evidence>
<dbReference type="GO" id="GO:0030149">
    <property type="term" value="P:sphingolipid catabolic process"/>
    <property type="evidence" value="ECO:0007669"/>
    <property type="project" value="TreeGrafter"/>
</dbReference>
<keyword evidence="12 17" id="KW-0456">Lyase</keyword>
<comment type="pathway">
    <text evidence="4">Sphingolipid metabolism.</text>
</comment>
<dbReference type="PANTHER" id="PTHR42735:SF6">
    <property type="entry name" value="SPHINGOSINE-1-PHOSPHATE LYASE 1"/>
    <property type="match status" value="1"/>
</dbReference>
<dbReference type="Gene3D" id="3.40.640.10">
    <property type="entry name" value="Type I PLP-dependent aspartate aminotransferase-like (Major domain)"/>
    <property type="match status" value="1"/>
</dbReference>
<evidence type="ECO:0000256" key="16">
    <source>
        <dbReference type="PIRSR" id="PIRSR602129-50"/>
    </source>
</evidence>
<evidence type="ECO:0000256" key="3">
    <source>
        <dbReference type="ARBA" id="ARBA00004760"/>
    </source>
</evidence>
<keyword evidence="7 16" id="KW-0663">Pyridoxal phosphate</keyword>
<dbReference type="GO" id="GO:0005789">
    <property type="term" value="C:endoplasmic reticulum membrane"/>
    <property type="evidence" value="ECO:0007669"/>
    <property type="project" value="UniProtKB-SubCell"/>
</dbReference>
<evidence type="ECO:0000256" key="17">
    <source>
        <dbReference type="RuleBase" id="RU000382"/>
    </source>
</evidence>
<reference evidence="18" key="1">
    <citation type="submission" date="2020-11" db="EMBL/GenBank/DDBJ databases">
        <authorList>
            <person name="Tran Van P."/>
        </authorList>
    </citation>
    <scope>NUCLEOTIDE SEQUENCE</scope>
</reference>
<evidence type="ECO:0000256" key="11">
    <source>
        <dbReference type="ARBA" id="ARBA00023136"/>
    </source>
</evidence>
<dbReference type="InterPro" id="IPR015424">
    <property type="entry name" value="PyrdxlP-dep_Trfase"/>
</dbReference>
<comment type="cofactor">
    <cofactor evidence="1 16 17">
        <name>pyridoxal 5'-phosphate</name>
        <dbReference type="ChEBI" id="CHEBI:597326"/>
    </cofactor>
</comment>
<dbReference type="GO" id="GO:0019752">
    <property type="term" value="P:carboxylic acid metabolic process"/>
    <property type="evidence" value="ECO:0007669"/>
    <property type="project" value="InterPro"/>
</dbReference>
<evidence type="ECO:0000256" key="6">
    <source>
        <dbReference type="ARBA" id="ARBA00022824"/>
    </source>
</evidence>
<dbReference type="Gene3D" id="6.10.140.2150">
    <property type="match status" value="1"/>
</dbReference>
<dbReference type="Gene3D" id="3.90.1150.10">
    <property type="entry name" value="Aspartate Aminotransferase, domain 1"/>
    <property type="match status" value="1"/>
</dbReference>
<evidence type="ECO:0000256" key="14">
    <source>
        <dbReference type="ARBA" id="ARBA00038965"/>
    </source>
</evidence>
<keyword evidence="5" id="KW-0812">Transmembrane</keyword>
<evidence type="ECO:0000256" key="4">
    <source>
        <dbReference type="ARBA" id="ARBA00004991"/>
    </source>
</evidence>